<feature type="transmembrane region" description="Helical" evidence="1">
    <location>
        <begin position="213"/>
        <end position="231"/>
    </location>
</feature>
<feature type="transmembrane region" description="Helical" evidence="1">
    <location>
        <begin position="342"/>
        <end position="360"/>
    </location>
</feature>
<feature type="transmembrane region" description="Helical" evidence="1">
    <location>
        <begin position="109"/>
        <end position="133"/>
    </location>
</feature>
<dbReference type="AlphaFoldDB" id="A0A076F8Y5"/>
<keyword evidence="3" id="KW-1185">Reference proteome</keyword>
<protein>
    <submittedName>
        <fullName evidence="2">Hypothetical membrane protein</fullName>
    </submittedName>
</protein>
<dbReference type="KEGG" id="caj:CIG1485E_0611"/>
<dbReference type="RefSeq" id="WP_038453600.1">
    <property type="nucleotide sequence ID" value="NZ_CP009043.1"/>
</dbReference>
<accession>A0A076F8Y5</accession>
<keyword evidence="1" id="KW-0812">Transmembrane</keyword>
<evidence type="ECO:0000313" key="3">
    <source>
        <dbReference type="Proteomes" id="UP000028486"/>
    </source>
</evidence>
<dbReference type="HOGENOM" id="CLU_034656_1_0_7"/>
<dbReference type="EMBL" id="CP009043">
    <property type="protein sequence ID" value="AII14471.1"/>
    <property type="molecule type" value="Genomic_DNA"/>
</dbReference>
<feature type="transmembrane region" description="Helical" evidence="1">
    <location>
        <begin position="140"/>
        <end position="168"/>
    </location>
</feature>
<feature type="transmembrane region" description="Helical" evidence="1">
    <location>
        <begin position="12"/>
        <end position="36"/>
    </location>
</feature>
<feature type="transmembrane region" description="Helical" evidence="1">
    <location>
        <begin position="366"/>
        <end position="385"/>
    </location>
</feature>
<feature type="transmembrane region" description="Helical" evidence="1">
    <location>
        <begin position="180"/>
        <end position="201"/>
    </location>
</feature>
<feature type="transmembrane region" description="Helical" evidence="1">
    <location>
        <begin position="267"/>
        <end position="286"/>
    </location>
</feature>
<evidence type="ECO:0000313" key="2">
    <source>
        <dbReference type="EMBL" id="AII14471.1"/>
    </source>
</evidence>
<dbReference type="OrthoDB" id="5295665at2"/>
<feature type="transmembrane region" description="Helical" evidence="1">
    <location>
        <begin position="292"/>
        <end position="321"/>
    </location>
</feature>
<dbReference type="STRING" id="1244531.CIG2463D_0611"/>
<dbReference type="eggNOG" id="COG3278">
    <property type="taxonomic scope" value="Bacteria"/>
</dbReference>
<keyword evidence="1" id="KW-1133">Transmembrane helix</keyword>
<gene>
    <name evidence="2" type="ORF">CIG1485E_0611</name>
</gene>
<keyword evidence="1" id="KW-0472">Membrane</keyword>
<sequence>MPKLLNTFAPPFSLVGAYFFVAIILAMISVFVYFGADFGALMSLKTASFFHLFLVGFVMSIIIGSLYQLSSVILDKPFYSLKGSYANLVFYIIDLIVFVAGLYSQNMVLIGFGGVMLFLNLTYFGLVYMLTFLNVKELSFAGICLFVSSVMLIIGLCLGLLLVLILVLNLDFDFVRILDLHLYFVFGFIFFVVLGASSVLLSMFSLAHNVSFGFYYSSFGLYLLAGLLLLFRSQDTIMAIIFAALMLVAQCVMILRNRVRKAYDYWSINLIISFISLVCSAIMYKFGSINSAIILLFYGALYPFITAHIYKIMPFLIWYHYVAKFVGKTKVPMLEDMVIKKFTYIAILFDLCGIAIELIVSKFGTFFIAVSIFFVILNMLNFIRYTKFGVQNDR</sequence>
<organism evidence="2 3">
    <name type="scientific">Campylobacter iguaniorum</name>
    <dbReference type="NCBI Taxonomy" id="1244531"/>
    <lineage>
        <taxon>Bacteria</taxon>
        <taxon>Pseudomonadati</taxon>
        <taxon>Campylobacterota</taxon>
        <taxon>Epsilonproteobacteria</taxon>
        <taxon>Campylobacterales</taxon>
        <taxon>Campylobacteraceae</taxon>
        <taxon>Campylobacter</taxon>
    </lineage>
</organism>
<dbReference type="Proteomes" id="UP000028486">
    <property type="component" value="Chromosome"/>
</dbReference>
<feature type="transmembrane region" description="Helical" evidence="1">
    <location>
        <begin position="237"/>
        <end position="255"/>
    </location>
</feature>
<name>A0A076F8Y5_9BACT</name>
<reference evidence="3" key="1">
    <citation type="journal article" date="2014" name="Genome Announc.">
        <title>Complete Genome Sequence of Campylobacter iguaniorum Strain 1485ET, Isolated from a Bearded Dragon (Pogona vitticeps).</title>
        <authorList>
            <person name="Gilbert M.J."/>
            <person name="Miller W.G."/>
            <person name="Yee E."/>
            <person name="Kik M."/>
            <person name="Wagenaar J.A."/>
            <person name="Duim B."/>
        </authorList>
    </citation>
    <scope>NUCLEOTIDE SEQUENCE [LARGE SCALE GENOMIC DNA]</scope>
    <source>
        <strain evidence="3">1485E</strain>
    </source>
</reference>
<feature type="transmembrane region" description="Helical" evidence="1">
    <location>
        <begin position="48"/>
        <end position="73"/>
    </location>
</feature>
<feature type="transmembrane region" description="Helical" evidence="1">
    <location>
        <begin position="85"/>
        <end position="103"/>
    </location>
</feature>
<evidence type="ECO:0000256" key="1">
    <source>
        <dbReference type="SAM" id="Phobius"/>
    </source>
</evidence>
<proteinExistence type="predicted"/>